<sequence>MEEIKQVWPHDLLTFNDNHDLILKGNPLPDWAKDSLSKAKIVVVRRGLAKQGLIPVGLRGSRRSQRLAGFLVKKRVISRYSPAYFIKNKSWQKLAPERRKLPQFQALEKIYPILSEYVWGIGGSLAYEMATGIAMVQNNLNHRSDLDIILVAKRKINIEQSRKLMTMLNQYQVHADVQVVKGQNGFALAEYAANRSPKVLVKTTAGPVLTADPWHFLKVN</sequence>
<accession>A0A0F4LGP4</accession>
<reference evidence="3 4" key="1">
    <citation type="submission" date="2015-01" db="EMBL/GenBank/DDBJ databases">
        <title>Comparative genomics of the lactic acid bacteria isolated from the honey bee gut.</title>
        <authorList>
            <person name="Ellegaard K.M."/>
            <person name="Tamarit D."/>
            <person name="Javelind E."/>
            <person name="Olofsson T."/>
            <person name="Andersson S.G."/>
            <person name="Vasquez A."/>
        </authorList>
    </citation>
    <scope>NUCLEOTIDE SEQUENCE [LARGE SCALE GENOMIC DNA]</scope>
    <source>
        <strain evidence="3 4">Hma8</strain>
    </source>
</reference>
<dbReference type="Pfam" id="PF20866">
    <property type="entry name" value="MdcG_N"/>
    <property type="match status" value="1"/>
</dbReference>
<protein>
    <submittedName>
        <fullName evidence="3">Phosphoribosyl-dephospho-CoA transferase</fullName>
    </submittedName>
</protein>
<dbReference type="EMBL" id="JXLI01000010">
    <property type="protein sequence ID" value="KJY56746.1"/>
    <property type="molecule type" value="Genomic_DNA"/>
</dbReference>
<proteinExistence type="predicted"/>
<dbReference type="RefSeq" id="WP_046325008.1">
    <property type="nucleotide sequence ID" value="NZ_JBHTMT010000001.1"/>
</dbReference>
<organism evidence="3 4">
    <name type="scientific">Lactobacillus melliventris</name>
    <dbReference type="NCBI Taxonomy" id="1218507"/>
    <lineage>
        <taxon>Bacteria</taxon>
        <taxon>Bacillati</taxon>
        <taxon>Bacillota</taxon>
        <taxon>Bacilli</taxon>
        <taxon>Lactobacillales</taxon>
        <taxon>Lactobacillaceae</taxon>
        <taxon>Lactobacillus</taxon>
    </lineage>
</organism>
<evidence type="ECO:0000313" key="3">
    <source>
        <dbReference type="EMBL" id="KJY56746.1"/>
    </source>
</evidence>
<name>A0A0F4LGP4_9LACO</name>
<dbReference type="InterPro" id="IPR049180">
    <property type="entry name" value="MdcG_C"/>
</dbReference>
<dbReference type="STRING" id="1218507.JF74_10980"/>
<comment type="caution">
    <text evidence="3">The sequence shown here is derived from an EMBL/GenBank/DDBJ whole genome shotgun (WGS) entry which is preliminary data.</text>
</comment>
<dbReference type="HOGENOM" id="CLU_111981_0_0_9"/>
<evidence type="ECO:0000259" key="1">
    <source>
        <dbReference type="Pfam" id="PF10620"/>
    </source>
</evidence>
<keyword evidence="3" id="KW-0808">Transferase</keyword>
<dbReference type="InterPro" id="IPR048903">
    <property type="entry name" value="MdcG_N"/>
</dbReference>
<gene>
    <name evidence="3" type="ORF">JF74_10980</name>
</gene>
<feature type="domain" description="Phosphoribosyl-dephospho-CoA transferase MdcG N-terminal" evidence="2">
    <location>
        <begin position="8"/>
        <end position="80"/>
    </location>
</feature>
<feature type="domain" description="Phosphoribosyl-dephospho-CoA transferase MdcG C-terminal" evidence="1">
    <location>
        <begin position="98"/>
        <end position="213"/>
    </location>
</feature>
<evidence type="ECO:0000259" key="2">
    <source>
        <dbReference type="Pfam" id="PF20866"/>
    </source>
</evidence>
<dbReference type="OrthoDB" id="1275217at2"/>
<dbReference type="Pfam" id="PF10620">
    <property type="entry name" value="MdcG"/>
    <property type="match status" value="1"/>
</dbReference>
<evidence type="ECO:0000313" key="4">
    <source>
        <dbReference type="Proteomes" id="UP000033531"/>
    </source>
</evidence>
<dbReference type="AlphaFoldDB" id="A0A0F4LGP4"/>
<dbReference type="PATRIC" id="fig|1218507.3.peg.1273"/>
<dbReference type="Proteomes" id="UP000033531">
    <property type="component" value="Unassembled WGS sequence"/>
</dbReference>
<dbReference type="GO" id="GO:0016740">
    <property type="term" value="F:transferase activity"/>
    <property type="evidence" value="ECO:0007669"/>
    <property type="project" value="UniProtKB-KW"/>
</dbReference>
<dbReference type="NCBIfam" id="NF002332">
    <property type="entry name" value="PRK01293.1"/>
    <property type="match status" value="1"/>
</dbReference>